<protein>
    <submittedName>
        <fullName evidence="8">Uncharacterized protein isoform X1</fullName>
    </submittedName>
</protein>
<feature type="domain" description="CRIB" evidence="6">
    <location>
        <begin position="39"/>
        <end position="52"/>
    </location>
</feature>
<proteinExistence type="predicted"/>
<evidence type="ECO:0000256" key="4">
    <source>
        <dbReference type="ARBA" id="ARBA00023212"/>
    </source>
</evidence>
<keyword evidence="2" id="KW-0963">Cytoplasm</keyword>
<evidence type="ECO:0000256" key="3">
    <source>
        <dbReference type="ARBA" id="ARBA00022553"/>
    </source>
</evidence>
<keyword evidence="4" id="KW-0206">Cytoskeleton</keyword>
<name>A0A6J0TUX2_9SAUR</name>
<dbReference type="InterPro" id="IPR000095">
    <property type="entry name" value="CRIB_dom"/>
</dbReference>
<keyword evidence="3" id="KW-0597">Phosphoprotein</keyword>
<comment type="subcellular location">
    <subcellularLocation>
        <location evidence="1">Cytoplasm</location>
        <location evidence="1">Cytoskeleton</location>
    </subcellularLocation>
</comment>
<evidence type="ECO:0000313" key="8">
    <source>
        <dbReference type="RefSeq" id="XP_020652356.2"/>
    </source>
</evidence>
<evidence type="ECO:0000313" key="7">
    <source>
        <dbReference type="Proteomes" id="UP001652642"/>
    </source>
</evidence>
<feature type="region of interest" description="Disordered" evidence="5">
    <location>
        <begin position="254"/>
        <end position="275"/>
    </location>
</feature>
<dbReference type="PROSITE" id="PS50108">
    <property type="entry name" value="CRIB"/>
    <property type="match status" value="1"/>
</dbReference>
<gene>
    <name evidence="8" type="primary">LOC110080639</name>
</gene>
<evidence type="ECO:0000256" key="1">
    <source>
        <dbReference type="ARBA" id="ARBA00004245"/>
    </source>
</evidence>
<dbReference type="SUPFAM" id="SSF47912">
    <property type="entry name" value="Wiscott-Aldrich syndrome protein, WASP, C-terminal domain"/>
    <property type="match status" value="2"/>
</dbReference>
<dbReference type="RefSeq" id="XP_020652356.2">
    <property type="nucleotide sequence ID" value="XM_020796697.2"/>
</dbReference>
<evidence type="ECO:0000259" key="6">
    <source>
        <dbReference type="PROSITE" id="PS50108"/>
    </source>
</evidence>
<organism evidence="7 8">
    <name type="scientific">Pogona vitticeps</name>
    <name type="common">central bearded dragon</name>
    <dbReference type="NCBI Taxonomy" id="103695"/>
    <lineage>
        <taxon>Eukaryota</taxon>
        <taxon>Metazoa</taxon>
        <taxon>Chordata</taxon>
        <taxon>Craniata</taxon>
        <taxon>Vertebrata</taxon>
        <taxon>Euteleostomi</taxon>
        <taxon>Lepidosauria</taxon>
        <taxon>Squamata</taxon>
        <taxon>Bifurcata</taxon>
        <taxon>Unidentata</taxon>
        <taxon>Episquamata</taxon>
        <taxon>Toxicofera</taxon>
        <taxon>Iguania</taxon>
        <taxon>Acrodonta</taxon>
        <taxon>Agamidae</taxon>
        <taxon>Amphibolurinae</taxon>
        <taxon>Pogona</taxon>
    </lineage>
</organism>
<dbReference type="Gene3D" id="3.90.810.10">
    <property type="entry name" value="CRIB domain"/>
    <property type="match status" value="2"/>
</dbReference>
<dbReference type="Proteomes" id="UP001652642">
    <property type="component" value="Chromosome 2"/>
</dbReference>
<sequence>MRSPNCRVSPPSYCISQILYDRIKWRGKPERNQLSKHFIGSPINFKHLCHVEWSPQTGFATNLDPELKVIFAEAGITEDHLKDKRTSKKIFRTIEKRGGVETVLKEAKTKGLLTKSLDHPLLCSVPPTELGFTYNPQNEPDYQGPSSVDDLNNVPAEPFPTPKACSADIPSVVISPVPSTSLLKRSSQHSLIQNLKEAQLKRASSDNSLTPFKQDALMYQIRGRTQLKQVSHKPASPSNGGIVAALKDVIQKRHKAMHVSDNEESDVENGDEWDD</sequence>
<dbReference type="OrthoDB" id="8963340at2759"/>
<accession>A0A6J0TUX2</accession>
<dbReference type="Pfam" id="PF00786">
    <property type="entry name" value="PBD"/>
    <property type="match status" value="1"/>
</dbReference>
<dbReference type="InterPro" id="IPR036936">
    <property type="entry name" value="CRIB_dom_sf"/>
</dbReference>
<reference evidence="8" key="2">
    <citation type="submission" date="2025-08" db="UniProtKB">
        <authorList>
            <consortium name="RefSeq"/>
        </authorList>
    </citation>
    <scope>IDENTIFICATION</scope>
</reference>
<evidence type="ECO:0000256" key="5">
    <source>
        <dbReference type="SAM" id="MobiDB-lite"/>
    </source>
</evidence>
<feature type="compositionally biased region" description="Acidic residues" evidence="5">
    <location>
        <begin position="262"/>
        <end position="275"/>
    </location>
</feature>
<dbReference type="SMART" id="SM00285">
    <property type="entry name" value="PBD"/>
    <property type="match status" value="1"/>
</dbReference>
<keyword evidence="7" id="KW-1185">Reference proteome</keyword>
<dbReference type="InterPro" id="IPR011026">
    <property type="entry name" value="WAS_C"/>
</dbReference>
<dbReference type="GeneID" id="110080639"/>
<reference evidence="7" key="1">
    <citation type="submission" date="2025-05" db="UniProtKB">
        <authorList>
            <consortium name="RefSeq"/>
        </authorList>
    </citation>
    <scope>NUCLEOTIDE SEQUENCE [LARGE SCALE GENOMIC DNA]</scope>
</reference>
<evidence type="ECO:0000256" key="2">
    <source>
        <dbReference type="ARBA" id="ARBA00022490"/>
    </source>
</evidence>